<protein>
    <submittedName>
        <fullName evidence="3">Uncharacterized protein</fullName>
    </submittedName>
</protein>
<feature type="compositionally biased region" description="Basic residues" evidence="2">
    <location>
        <begin position="468"/>
        <end position="478"/>
    </location>
</feature>
<evidence type="ECO:0000313" key="4">
    <source>
        <dbReference type="Proteomes" id="UP001295423"/>
    </source>
</evidence>
<organism evidence="3 4">
    <name type="scientific">Cylindrotheca closterium</name>
    <dbReference type="NCBI Taxonomy" id="2856"/>
    <lineage>
        <taxon>Eukaryota</taxon>
        <taxon>Sar</taxon>
        <taxon>Stramenopiles</taxon>
        <taxon>Ochrophyta</taxon>
        <taxon>Bacillariophyta</taxon>
        <taxon>Bacillariophyceae</taxon>
        <taxon>Bacillariophycidae</taxon>
        <taxon>Bacillariales</taxon>
        <taxon>Bacillariaceae</taxon>
        <taxon>Cylindrotheca</taxon>
    </lineage>
</organism>
<evidence type="ECO:0000256" key="1">
    <source>
        <dbReference type="SAM" id="Coils"/>
    </source>
</evidence>
<feature type="compositionally biased region" description="Polar residues" evidence="2">
    <location>
        <begin position="747"/>
        <end position="760"/>
    </location>
</feature>
<reference evidence="3" key="1">
    <citation type="submission" date="2023-08" db="EMBL/GenBank/DDBJ databases">
        <authorList>
            <person name="Audoor S."/>
            <person name="Bilcke G."/>
        </authorList>
    </citation>
    <scope>NUCLEOTIDE SEQUENCE</scope>
</reference>
<feature type="compositionally biased region" description="Acidic residues" evidence="2">
    <location>
        <begin position="863"/>
        <end position="877"/>
    </location>
</feature>
<feature type="region of interest" description="Disordered" evidence="2">
    <location>
        <begin position="304"/>
        <end position="341"/>
    </location>
</feature>
<comment type="caution">
    <text evidence="3">The sequence shown here is derived from an EMBL/GenBank/DDBJ whole genome shotgun (WGS) entry which is preliminary data.</text>
</comment>
<dbReference type="InterPro" id="IPR019309">
    <property type="entry name" value="WASHC3"/>
</dbReference>
<feature type="region of interest" description="Disordered" evidence="2">
    <location>
        <begin position="468"/>
        <end position="502"/>
    </location>
</feature>
<feature type="region of interest" description="Disordered" evidence="2">
    <location>
        <begin position="706"/>
        <end position="929"/>
    </location>
</feature>
<feature type="compositionally biased region" description="Acidic residues" evidence="2">
    <location>
        <begin position="766"/>
        <end position="778"/>
    </location>
</feature>
<accession>A0AAD2CK01</accession>
<feature type="compositionally biased region" description="Basic residues" evidence="2">
    <location>
        <begin position="1"/>
        <end position="15"/>
    </location>
</feature>
<dbReference type="EMBL" id="CAKOGP040000435">
    <property type="protein sequence ID" value="CAJ1934989.1"/>
    <property type="molecule type" value="Genomic_DNA"/>
</dbReference>
<evidence type="ECO:0000256" key="2">
    <source>
        <dbReference type="SAM" id="MobiDB-lite"/>
    </source>
</evidence>
<feature type="compositionally biased region" description="Low complexity" evidence="2">
    <location>
        <begin position="66"/>
        <end position="76"/>
    </location>
</feature>
<dbReference type="Proteomes" id="UP001295423">
    <property type="component" value="Unassembled WGS sequence"/>
</dbReference>
<keyword evidence="4" id="KW-1185">Reference proteome</keyword>
<feature type="region of interest" description="Disordered" evidence="2">
    <location>
        <begin position="1258"/>
        <end position="1283"/>
    </location>
</feature>
<proteinExistence type="predicted"/>
<gene>
    <name evidence="3" type="ORF">CYCCA115_LOCUS4326</name>
</gene>
<feature type="coiled-coil region" evidence="1">
    <location>
        <begin position="1032"/>
        <end position="1059"/>
    </location>
</feature>
<feature type="region of interest" description="Disordered" evidence="2">
    <location>
        <begin position="981"/>
        <end position="1004"/>
    </location>
</feature>
<feature type="compositionally biased region" description="Low complexity" evidence="2">
    <location>
        <begin position="1147"/>
        <end position="1161"/>
    </location>
</feature>
<feature type="compositionally biased region" description="Basic and acidic residues" evidence="2">
    <location>
        <begin position="93"/>
        <end position="106"/>
    </location>
</feature>
<feature type="region of interest" description="Disordered" evidence="2">
    <location>
        <begin position="1"/>
        <end position="174"/>
    </location>
</feature>
<feature type="compositionally biased region" description="Basic and acidic residues" evidence="2">
    <location>
        <begin position="725"/>
        <end position="740"/>
    </location>
</feature>
<evidence type="ECO:0000313" key="3">
    <source>
        <dbReference type="EMBL" id="CAJ1934989.1"/>
    </source>
</evidence>
<feature type="region of interest" description="Disordered" evidence="2">
    <location>
        <begin position="1119"/>
        <end position="1196"/>
    </location>
</feature>
<dbReference type="GO" id="GO:0071203">
    <property type="term" value="C:WASH complex"/>
    <property type="evidence" value="ECO:0007669"/>
    <property type="project" value="InterPro"/>
</dbReference>
<feature type="compositionally biased region" description="Basic and acidic residues" evidence="2">
    <location>
        <begin position="1119"/>
        <end position="1128"/>
    </location>
</feature>
<name>A0AAD2CK01_9STRA</name>
<sequence>MVKFKFFSKKKSKKNLLKDEPTKSSEPLPKPPAPALPTIPQQQQEDESIQENGSISNGVTPITKRSTASSIISHHSTTNKDELLFQDDTKDEADEHTHEDEHHEENQGVFAALCDDEYDSASQDFQENNDSHTDEEIDNREELDQDEGFHQEEKEEGDEHGIIFAASGDGENGAAAASATDINMSAEAAAGYYDYGDAAPSIPQDYKQDEIGMPTGEAVTSHGASDMDDSGPIADNVAAYYGYGDAAPSAAYREDESPVGTDAYDAPDTISANLYGYEDAAPDINALNLLSDSHEDNEALQIEAQPGDESNESSFEPTLDDPKSKASLQPALDDPVKQNGEEEMSQAAKLYLAKRHRLKQRRMSMTPTEQRTERAAARRNKLLLKKLLKKEMSEEDDYIQTHLGCDDKGMCLRHPNMIIVGKVNEFRFKSIFSCKICASEQKAGGHARQRKSMCMVIGDIKSLQKDRRSWRKRTQVMHHGKEYDSDEDDSYDEGKQSDSSNSLDSIEKITGFFAEGTDADDLSKQDDVWKEKVAGRVAQVRAWDGKAALKCNPVFAKYFRMVSLGVPPDAVKQSCEFDGWDPRVMDLDPNRPLRDQLYSDRTWKKSEKEDLLLNIRLCMGQESAQEDTGNGLVETVDNVFQAYCKKKESIELHRIEVKKQEEAQKWIGSGQSLLKRTTAKTAKPVKPQVNQTLEIMKDIEESFAKGVDPEPQGAEPAELSSSSVEKSEELNTEHPAKDGTEPETVETRSILSSEFNQSLASIGEIPEGELESDGDSSSENEKVSHSDSGTKSPVVDEAETHAEETMKNASALANIMKGSLNEEKSEEQPPSDELDPTQSDPGSKPAIPSPDPIEQAENKSAWSDDEEIDLPLNDDDFAGNKRKEQPPRQLSIDSEAMYSVADDGGGDSDEGDDIEDGKDTQPSRQLSIDSAAMYSVADDGVGNSEEGDAKEDILYAAFESNQRYSVIDEIFDDWDEPLGIPNSDETGQAPEIDDVSVGSNMTGDTGKLLKRSSKRISRQNKIRDIEKAHRMLEAKDIIVASLVSKIERLQEELARQRIIGGNGEKYVAELRETKRLMAEKEVIAVSVEKQIKRQECEANEKWHAIEEQTLQIMRLKEKLASQEKDSGKGQRSSKVKRQSSSRKSKTSEASDYAQKKSSSSSTKKKSSSSKDKKKSSKGRKSRSKSKSSKKSKRKDNLDRDHLRAVFKNFVRKLIIITRSFDQNFHVDKEMSVDRKSFRRSSMRMDAWVAPTEWNDFLSDDEEDLDSKPPRPPPTSSTSSSPSPYATFQKIRWADDDNICKVAFVERIQDDLKKDLFYNGEDINRFRLDKFMEDHEDEFELVEEDDSDYSEEWVEEEFSGEEEEIEYYDEEVVSDDEASYEEEIVTDDNYSIVEIPAQQNRRRSLF</sequence>
<feature type="compositionally biased region" description="Acidic residues" evidence="2">
    <location>
        <begin position="135"/>
        <end position="146"/>
    </location>
</feature>
<feature type="compositionally biased region" description="Basic and acidic residues" evidence="2">
    <location>
        <begin position="147"/>
        <end position="161"/>
    </location>
</feature>
<feature type="compositionally biased region" description="Pro residues" evidence="2">
    <location>
        <begin position="28"/>
        <end position="37"/>
    </location>
</feature>
<feature type="compositionally biased region" description="Basic residues" evidence="2">
    <location>
        <begin position="1131"/>
        <end position="1144"/>
    </location>
</feature>
<feature type="compositionally biased region" description="Polar residues" evidence="2">
    <location>
        <begin position="50"/>
        <end position="65"/>
    </location>
</feature>
<feature type="compositionally biased region" description="Acidic residues" evidence="2">
    <location>
        <begin position="904"/>
        <end position="916"/>
    </location>
</feature>
<feature type="compositionally biased region" description="Basic residues" evidence="2">
    <location>
        <begin position="1162"/>
        <end position="1193"/>
    </location>
</feature>
<keyword evidence="1" id="KW-0175">Coiled coil</keyword>
<dbReference type="Pfam" id="PF10152">
    <property type="entry name" value="CCDC53"/>
    <property type="match status" value="1"/>
</dbReference>